<dbReference type="OrthoDB" id="552163at2759"/>
<dbReference type="Proteomes" id="UP000001058">
    <property type="component" value="Unassembled WGS sequence"/>
</dbReference>
<feature type="region of interest" description="Disordered" evidence="1">
    <location>
        <begin position="303"/>
        <end position="342"/>
    </location>
</feature>
<feature type="compositionally biased region" description="Low complexity" evidence="1">
    <location>
        <begin position="327"/>
        <end position="342"/>
    </location>
</feature>
<gene>
    <name evidence="2" type="ORF">VOLCADRAFT_93586</name>
</gene>
<name>D8U2I0_VOLCA</name>
<organism evidence="3">
    <name type="scientific">Volvox carteri f. nagariensis</name>
    <dbReference type="NCBI Taxonomy" id="3068"/>
    <lineage>
        <taxon>Eukaryota</taxon>
        <taxon>Viridiplantae</taxon>
        <taxon>Chlorophyta</taxon>
        <taxon>core chlorophytes</taxon>
        <taxon>Chlorophyceae</taxon>
        <taxon>CS clade</taxon>
        <taxon>Chlamydomonadales</taxon>
        <taxon>Volvocaceae</taxon>
        <taxon>Volvox</taxon>
    </lineage>
</organism>
<feature type="compositionally biased region" description="Basic and acidic residues" evidence="1">
    <location>
        <begin position="308"/>
        <end position="320"/>
    </location>
</feature>
<dbReference type="KEGG" id="vcn:VOLCADRAFT_93586"/>
<dbReference type="AlphaFoldDB" id="D8U2I0"/>
<feature type="compositionally biased region" description="Low complexity" evidence="1">
    <location>
        <begin position="798"/>
        <end position="815"/>
    </location>
</feature>
<dbReference type="GeneID" id="9627699"/>
<feature type="compositionally biased region" description="Pro residues" evidence="1">
    <location>
        <begin position="779"/>
        <end position="788"/>
    </location>
</feature>
<feature type="region of interest" description="Disordered" evidence="1">
    <location>
        <begin position="612"/>
        <end position="660"/>
    </location>
</feature>
<sequence length="915" mass="90489">MAHGHTALGSGFQLVGGRDIAPVTSPATDGLLSTWPKRPYDDTSPPHDTSAAAAHLDGDASSANQRRTRLKRQQTTSSISPGGIDLDPASSGLHSPPFQLGQGSSSDSRPWQLHLEVLVSENQELINGLAAEPSNISTAQTGSPAPADAAAAAFSATGLQDTVTQPAHHTEAVYPGLLAAAATTTTTTAVGTSPGSDPLPHALQSFGDHVGSVTDMESATSNGGGGCDGGGAGGGGGADGLGWAEPVRHLYAMLDYVAYQEAAGAGRLTTVQVVWVNRPPELGNQIAERLICKASGSALWPRTLRPMGHGEHKAATDRLGDGGGGEAAAANPSGAGPGGPTVRSAVAVATAARGREAGGATAATGGCVLEQGEHAETAAAEEEPGHAGGGRREGASNEGPDAAAAAAAAVLPGGAVGYPVGEQSPGGHGGGGGGGDCGTKVLTAAEGAGRPRGMETGVAEVSAPQQQQQPAAAAAQPSWRMLGGGDGGTGGGGGGCGSCNSGEGDGTAGDCRTLAEAGILPNSHIAMEADLQLPPLHKQLLGAVLQTQVMNAAVAAAAATASTVTATAGPTVNDSIALFQGAPYGATAAVAAAAVAGRGGGCSTAQTQVHVPAQGGGREEELADRPPAGTLPRDRSDGGRVSASSRPGGGGCGPHKEGPHKERFTLQEMVALVSGIEQYGLRWSLIRKHRKELLNKKQFKHNQPPPQQQQTGQAKGGVDVGGGGEGVLSVCPSVRQQEGNDVAGFTGPMVPLSLPLTFSLQPADGRTPLLPLPMAAALPLPPPPPGPGPESGQGSEPAAAAAAAAATTATTAAATSPTHGGLPVLTHGSMLLPGVAMGVPSAQRQQQQQPQPAAPLALDIEGCPLTGGTLTPEQQQQLAMAVAAVAAAAAAGTHPHLLHSLQPLQRLQRLAEVMA</sequence>
<evidence type="ECO:0000256" key="1">
    <source>
        <dbReference type="SAM" id="MobiDB-lite"/>
    </source>
</evidence>
<dbReference type="InParanoid" id="D8U2I0"/>
<feature type="region of interest" description="Disordered" evidence="1">
    <location>
        <begin position="698"/>
        <end position="721"/>
    </location>
</feature>
<protein>
    <recommendedName>
        <fullName evidence="4">Myb-like domain-containing protein</fullName>
    </recommendedName>
</protein>
<feature type="compositionally biased region" description="Gly residues" evidence="1">
    <location>
        <begin position="424"/>
        <end position="437"/>
    </location>
</feature>
<feature type="region of interest" description="Disordered" evidence="1">
    <location>
        <begin position="25"/>
        <end position="107"/>
    </location>
</feature>
<feature type="region of interest" description="Disordered" evidence="1">
    <location>
        <begin position="375"/>
        <end position="405"/>
    </location>
</feature>
<evidence type="ECO:0000313" key="3">
    <source>
        <dbReference type="Proteomes" id="UP000001058"/>
    </source>
</evidence>
<evidence type="ECO:0000313" key="2">
    <source>
        <dbReference type="EMBL" id="EFJ46139.1"/>
    </source>
</evidence>
<dbReference type="RefSeq" id="XP_002952889.1">
    <property type="nucleotide sequence ID" value="XM_002952843.1"/>
</dbReference>
<feature type="region of interest" description="Disordered" evidence="1">
    <location>
        <begin position="419"/>
        <end position="438"/>
    </location>
</feature>
<feature type="compositionally biased region" description="Low complexity" evidence="1">
    <location>
        <begin position="396"/>
        <end position="405"/>
    </location>
</feature>
<dbReference type="EMBL" id="GL378353">
    <property type="protein sequence ID" value="EFJ46139.1"/>
    <property type="molecule type" value="Genomic_DNA"/>
</dbReference>
<feature type="region of interest" description="Disordered" evidence="1">
    <location>
        <begin position="770"/>
        <end position="825"/>
    </location>
</feature>
<keyword evidence="3" id="KW-1185">Reference proteome</keyword>
<accession>D8U2I0</accession>
<evidence type="ECO:0008006" key="4">
    <source>
        <dbReference type="Google" id="ProtNLM"/>
    </source>
</evidence>
<reference evidence="2 3" key="1">
    <citation type="journal article" date="2010" name="Science">
        <title>Genomic analysis of organismal complexity in the multicellular green alga Volvox carteri.</title>
        <authorList>
            <person name="Prochnik S.E."/>
            <person name="Umen J."/>
            <person name="Nedelcu A.M."/>
            <person name="Hallmann A."/>
            <person name="Miller S.M."/>
            <person name="Nishii I."/>
            <person name="Ferris P."/>
            <person name="Kuo A."/>
            <person name="Mitros T."/>
            <person name="Fritz-Laylin L.K."/>
            <person name="Hellsten U."/>
            <person name="Chapman J."/>
            <person name="Simakov O."/>
            <person name="Rensing S.A."/>
            <person name="Terry A."/>
            <person name="Pangilinan J."/>
            <person name="Kapitonov V."/>
            <person name="Jurka J."/>
            <person name="Salamov A."/>
            <person name="Shapiro H."/>
            <person name="Schmutz J."/>
            <person name="Grimwood J."/>
            <person name="Lindquist E."/>
            <person name="Lucas S."/>
            <person name="Grigoriev I.V."/>
            <person name="Schmitt R."/>
            <person name="Kirk D."/>
            <person name="Rokhsar D.S."/>
        </authorList>
    </citation>
    <scope>NUCLEOTIDE SEQUENCE [LARGE SCALE GENOMIC DNA]</scope>
    <source>
        <strain evidence="3">f. Nagariensis / Eve</strain>
    </source>
</reference>
<proteinExistence type="predicted"/>